<evidence type="ECO:0000313" key="8">
    <source>
        <dbReference type="Proteomes" id="UP000188929"/>
    </source>
</evidence>
<keyword evidence="8" id="KW-1185">Reference proteome</keyword>
<evidence type="ECO:0000256" key="5">
    <source>
        <dbReference type="PIRSR" id="PIRSR015582-2"/>
    </source>
</evidence>
<keyword evidence="2 5" id="KW-0479">Metal-binding</keyword>
<evidence type="ECO:0000259" key="6">
    <source>
        <dbReference type="Pfam" id="PF03328"/>
    </source>
</evidence>
<feature type="domain" description="HpcH/HpaI aldolase/citrate lyase" evidence="6">
    <location>
        <begin position="17"/>
        <end position="235"/>
    </location>
</feature>
<comment type="cofactor">
    <cofactor evidence="1">
        <name>Mg(2+)</name>
        <dbReference type="ChEBI" id="CHEBI:18420"/>
    </cofactor>
</comment>
<gene>
    <name evidence="7" type="ORF">BL253_26785</name>
</gene>
<dbReference type="STRING" id="1834516.BL253_26785"/>
<dbReference type="InterPro" id="IPR011206">
    <property type="entry name" value="Citrate_lyase_beta/mcl1/mcl2"/>
</dbReference>
<dbReference type="InterPro" id="IPR040442">
    <property type="entry name" value="Pyrv_kinase-like_dom_sf"/>
</dbReference>
<evidence type="ECO:0000256" key="4">
    <source>
        <dbReference type="PIRSR" id="PIRSR015582-1"/>
    </source>
</evidence>
<dbReference type="PANTHER" id="PTHR32308:SF0">
    <property type="entry name" value="HPCH_HPAI ALDOLASE_CITRATE LYASE DOMAIN-CONTAINING PROTEIN"/>
    <property type="match status" value="1"/>
</dbReference>
<comment type="caution">
    <text evidence="7">The sequence shown here is derived from an EMBL/GenBank/DDBJ whole genome shotgun (WGS) entry which is preliminary data.</text>
</comment>
<sequence>MTLGESGPADGRVARWRSPLFTPANRPDLIAKQARFGADIVIVDLEDGTPLGAKPEGRDGAITAVPKLRAEFGGAVMLRVNGVTDADNFDADLDCYAALDLQGIVVPKIETIEDVDRLDEALRTRGVADRAVMYGLESVAGVHRAAEVLAHAARNARVDAAYFGAEDFIADLGGRRTRSNAEVLYARSQVAIACRLAGVVALDQVTTAINDRERFLEEASFARDLGYGGKLCIHPGQVALAHEAFTPSPEEYDRARRLLDAYEEAQREGRGTINFEGGMVDVPLVLQARRVLAIGR</sequence>
<dbReference type="GO" id="GO:0006107">
    <property type="term" value="P:oxaloacetate metabolic process"/>
    <property type="evidence" value="ECO:0007669"/>
    <property type="project" value="TreeGrafter"/>
</dbReference>
<dbReference type="GO" id="GO:0016829">
    <property type="term" value="F:lyase activity"/>
    <property type="evidence" value="ECO:0007669"/>
    <property type="project" value="UniProtKB-KW"/>
</dbReference>
<reference evidence="8" key="1">
    <citation type="submission" date="2016-10" db="EMBL/GenBank/DDBJ databases">
        <title>Frankia sp. NRRL B-16386 Genome sequencing.</title>
        <authorList>
            <person name="Ghodhbane-Gtari F."/>
            <person name="Swanson E."/>
            <person name="Gueddou A."/>
            <person name="Hezbri K."/>
            <person name="Ktari K."/>
            <person name="Nouioui I."/>
            <person name="Morris K."/>
            <person name="Simpson S."/>
            <person name="Abebe-Akele F."/>
            <person name="Thomas K."/>
            <person name="Gtari M."/>
            <person name="Tisa L.S."/>
        </authorList>
    </citation>
    <scope>NUCLEOTIDE SEQUENCE [LARGE SCALE GENOMIC DNA]</scope>
    <source>
        <strain evidence="8">NRRL B-16386</strain>
    </source>
</reference>
<keyword evidence="3 5" id="KW-0460">Magnesium</keyword>
<proteinExistence type="predicted"/>
<keyword evidence="7" id="KW-0456">Lyase</keyword>
<dbReference type="RefSeq" id="WP_076820143.1">
    <property type="nucleotide sequence ID" value="NZ_MOMC01000057.1"/>
</dbReference>
<evidence type="ECO:0000256" key="2">
    <source>
        <dbReference type="ARBA" id="ARBA00022723"/>
    </source>
</evidence>
<evidence type="ECO:0000313" key="7">
    <source>
        <dbReference type="EMBL" id="ONH25779.1"/>
    </source>
</evidence>
<evidence type="ECO:0000256" key="1">
    <source>
        <dbReference type="ARBA" id="ARBA00001946"/>
    </source>
</evidence>
<feature type="binding site" evidence="5">
    <location>
        <position position="167"/>
    </location>
    <ligand>
        <name>Mg(2+)</name>
        <dbReference type="ChEBI" id="CHEBI:18420"/>
    </ligand>
</feature>
<evidence type="ECO:0000256" key="3">
    <source>
        <dbReference type="ARBA" id="ARBA00022842"/>
    </source>
</evidence>
<dbReference type="GO" id="GO:0000287">
    <property type="term" value="F:magnesium ion binding"/>
    <property type="evidence" value="ECO:0007669"/>
    <property type="project" value="TreeGrafter"/>
</dbReference>
<feature type="binding site" evidence="4">
    <location>
        <position position="79"/>
    </location>
    <ligand>
        <name>substrate</name>
    </ligand>
</feature>
<dbReference type="PIRSF" id="PIRSF015582">
    <property type="entry name" value="Cit_lyase_B"/>
    <property type="match status" value="1"/>
</dbReference>
<name>A0A1V2I6S2_9ACTN</name>
<dbReference type="InterPro" id="IPR005000">
    <property type="entry name" value="Aldolase/citrate-lyase_domain"/>
</dbReference>
<feature type="binding site" evidence="4">
    <location>
        <position position="137"/>
    </location>
    <ligand>
        <name>substrate</name>
    </ligand>
</feature>
<dbReference type="Proteomes" id="UP000188929">
    <property type="component" value="Unassembled WGS sequence"/>
</dbReference>
<dbReference type="InterPro" id="IPR015813">
    <property type="entry name" value="Pyrv/PenolPyrv_kinase-like_dom"/>
</dbReference>
<dbReference type="EMBL" id="MOMC01000057">
    <property type="protein sequence ID" value="ONH25779.1"/>
    <property type="molecule type" value="Genomic_DNA"/>
</dbReference>
<protein>
    <submittedName>
        <fullName evidence="7">CoA ester lyase</fullName>
    </submittedName>
</protein>
<dbReference type="Gene3D" id="3.20.20.60">
    <property type="entry name" value="Phosphoenolpyruvate-binding domains"/>
    <property type="match status" value="1"/>
</dbReference>
<feature type="binding site" evidence="5">
    <location>
        <position position="137"/>
    </location>
    <ligand>
        <name>Mg(2+)</name>
        <dbReference type="ChEBI" id="CHEBI:18420"/>
    </ligand>
</feature>
<accession>A0A1V2I6S2</accession>
<dbReference type="SUPFAM" id="SSF51621">
    <property type="entry name" value="Phosphoenolpyruvate/pyruvate domain"/>
    <property type="match status" value="1"/>
</dbReference>
<dbReference type="PANTHER" id="PTHR32308">
    <property type="entry name" value="LYASE BETA SUBUNIT, PUTATIVE (AFU_ORTHOLOGUE AFUA_4G13030)-RELATED"/>
    <property type="match status" value="1"/>
</dbReference>
<dbReference type="Pfam" id="PF03328">
    <property type="entry name" value="HpcH_HpaI"/>
    <property type="match status" value="1"/>
</dbReference>
<organism evidence="7 8">
    <name type="scientific">Pseudofrankia asymbiotica</name>
    <dbReference type="NCBI Taxonomy" id="1834516"/>
    <lineage>
        <taxon>Bacteria</taxon>
        <taxon>Bacillati</taxon>
        <taxon>Actinomycetota</taxon>
        <taxon>Actinomycetes</taxon>
        <taxon>Frankiales</taxon>
        <taxon>Frankiaceae</taxon>
        <taxon>Pseudofrankia</taxon>
    </lineage>
</organism>
<dbReference type="AlphaFoldDB" id="A0A1V2I6S2"/>